<gene>
    <name evidence="1" type="ORF">CDEST_14412</name>
</gene>
<protein>
    <submittedName>
        <fullName evidence="1">Uncharacterized protein</fullName>
    </submittedName>
</protein>
<dbReference type="EMBL" id="CP137314">
    <property type="protein sequence ID" value="WQF89398.1"/>
    <property type="molecule type" value="Genomic_DNA"/>
</dbReference>
<reference evidence="2" key="1">
    <citation type="journal article" date="2023" name="bioRxiv">
        <title>Complete genome of the Medicago anthracnose fungus, Colletotrichum destructivum, reveals a mini-chromosome-like region within a core chromosome.</title>
        <authorList>
            <person name="Lapalu N."/>
            <person name="Simon A."/>
            <person name="Lu A."/>
            <person name="Plaumann P.-L."/>
            <person name="Amselem J."/>
            <person name="Pigne S."/>
            <person name="Auger A."/>
            <person name="Koch C."/>
            <person name="Dallery J.-F."/>
            <person name="O'Connell R.J."/>
        </authorList>
    </citation>
    <scope>NUCLEOTIDE SEQUENCE [LARGE SCALE GENOMIC DNA]</scope>
    <source>
        <strain evidence="2">CBS 520.97</strain>
    </source>
</reference>
<name>A0AAX4J1F8_9PEZI</name>
<dbReference type="GeneID" id="87950912"/>
<dbReference type="RefSeq" id="XP_062786619.1">
    <property type="nucleotide sequence ID" value="XM_062930568.1"/>
</dbReference>
<organism evidence="1 2">
    <name type="scientific">Colletotrichum destructivum</name>
    <dbReference type="NCBI Taxonomy" id="34406"/>
    <lineage>
        <taxon>Eukaryota</taxon>
        <taxon>Fungi</taxon>
        <taxon>Dikarya</taxon>
        <taxon>Ascomycota</taxon>
        <taxon>Pezizomycotina</taxon>
        <taxon>Sordariomycetes</taxon>
        <taxon>Hypocreomycetidae</taxon>
        <taxon>Glomerellales</taxon>
        <taxon>Glomerellaceae</taxon>
        <taxon>Colletotrichum</taxon>
        <taxon>Colletotrichum destructivum species complex</taxon>
    </lineage>
</organism>
<keyword evidence="2" id="KW-1185">Reference proteome</keyword>
<evidence type="ECO:0000313" key="1">
    <source>
        <dbReference type="EMBL" id="WQF89398.1"/>
    </source>
</evidence>
<proteinExistence type="predicted"/>
<sequence>MNEPSVSSQDLKQLAGNGAQVRNGILKKSRFKISSDKELVERCEEDTGKRCSAPIWRELENVQQEPPLGTLFLLVEMNSMKSGVVYIQSATNELVDMVGKDFVGHMVMVTWEKGLRFTCSGNCKVGLIMSMTE</sequence>
<dbReference type="Proteomes" id="UP001322277">
    <property type="component" value="Chromosome 10"/>
</dbReference>
<dbReference type="KEGG" id="cdet:87950912"/>
<accession>A0AAX4J1F8</accession>
<evidence type="ECO:0000313" key="2">
    <source>
        <dbReference type="Proteomes" id="UP001322277"/>
    </source>
</evidence>
<dbReference type="AlphaFoldDB" id="A0AAX4J1F8"/>